<name>A0ACC3DTG5_9PEZI</name>
<gene>
    <name evidence="1" type="ORF">LTS18_003348</name>
</gene>
<keyword evidence="2" id="KW-1185">Reference proteome</keyword>
<organism evidence="1 2">
    <name type="scientific">Coniosporium uncinatum</name>
    <dbReference type="NCBI Taxonomy" id="93489"/>
    <lineage>
        <taxon>Eukaryota</taxon>
        <taxon>Fungi</taxon>
        <taxon>Dikarya</taxon>
        <taxon>Ascomycota</taxon>
        <taxon>Pezizomycotina</taxon>
        <taxon>Dothideomycetes</taxon>
        <taxon>Dothideomycetes incertae sedis</taxon>
        <taxon>Coniosporium</taxon>
    </lineage>
</organism>
<proteinExistence type="predicted"/>
<dbReference type="Proteomes" id="UP001186974">
    <property type="component" value="Unassembled WGS sequence"/>
</dbReference>
<protein>
    <submittedName>
        <fullName evidence="1">Uncharacterized protein</fullName>
    </submittedName>
</protein>
<comment type="caution">
    <text evidence="1">The sequence shown here is derived from an EMBL/GenBank/DDBJ whole genome shotgun (WGS) entry which is preliminary data.</text>
</comment>
<reference evidence="1" key="1">
    <citation type="submission" date="2024-09" db="EMBL/GenBank/DDBJ databases">
        <title>Black Yeasts Isolated from many extreme environments.</title>
        <authorList>
            <person name="Coleine C."/>
            <person name="Stajich J.E."/>
            <person name="Selbmann L."/>
        </authorList>
    </citation>
    <scope>NUCLEOTIDE SEQUENCE</scope>
    <source>
        <strain evidence="1">CCFEE 5737</strain>
    </source>
</reference>
<evidence type="ECO:0000313" key="1">
    <source>
        <dbReference type="EMBL" id="KAK3080015.1"/>
    </source>
</evidence>
<evidence type="ECO:0000313" key="2">
    <source>
        <dbReference type="Proteomes" id="UP001186974"/>
    </source>
</evidence>
<sequence>MATPAAGRRQSTRQTRPNSYRPENYYARAFGRGSASGPATNGANNNQPGFFPAITHFTDCVAALPREVMKQISMLKEVEAKVHGPDEELNRLAEALPALPGSSANDTQSQQQRNDLLLQMCHKIEQMSPALEEKIVVLSTTNDILAKQIVRMESSYKYIAEEVSEEARLGSLTHWAYVDKDSKKVSAAAERPRRDVAAANNLAAAAAAVHEGDIAAARSEARREAVAARKTRKEQVDSDFDDRPVPKKTLPRPKKVAVAGPAGEGKLHGLGIVAAPGATTKRRKVEKPTTGESAMSAALNGAVTGATAGRDRGSPRETPVAEPSKRKAKAVPIPAPLKRKTPAIGANSPHLASSPLHSSFPLPRDLTSGTQRPTSSRARQHSHATSVTGEAPRNRPPTANRASNLPSANTSIENIPAGVLPAPALSQGAPEDSTMEDASAQASSTQGLKREEVGAPEKPQEEQQQQQPPQQQAVAPRPSRASKTSTPVMGTFPIDTHVPMARSRSTRKHGTQTASHASSESNKEAAPASAVATTTTTKRSHKKKVEPEVSSPPASDADEAVADVDDDAADAEAEGDGEGEDGDEDGPRYCYCNQVSYGQMVGCDNENCPREWFHLRCVGLSEAPGDDGESFRTTVDV</sequence>
<dbReference type="EMBL" id="JAWDJW010000791">
    <property type="protein sequence ID" value="KAK3080015.1"/>
    <property type="molecule type" value="Genomic_DNA"/>
</dbReference>
<accession>A0ACC3DTG5</accession>